<dbReference type="InterPro" id="IPR036249">
    <property type="entry name" value="Thioredoxin-like_sf"/>
</dbReference>
<dbReference type="AlphaFoldDB" id="A0A9N8PQU7"/>
<dbReference type="Gene3D" id="1.20.1050.10">
    <property type="match status" value="1"/>
</dbReference>
<evidence type="ECO:0008006" key="5">
    <source>
        <dbReference type="Google" id="ProtNLM"/>
    </source>
</evidence>
<dbReference type="InterPro" id="IPR054416">
    <property type="entry name" value="GST_UstS-like_C"/>
</dbReference>
<proteinExistence type="predicted"/>
<evidence type="ECO:0000259" key="2">
    <source>
        <dbReference type="Pfam" id="PF22041"/>
    </source>
</evidence>
<dbReference type="EMBL" id="CAINUL010000002">
    <property type="protein sequence ID" value="CAD0107332.1"/>
    <property type="molecule type" value="Genomic_DNA"/>
</dbReference>
<evidence type="ECO:0000259" key="1">
    <source>
        <dbReference type="Pfam" id="PF13409"/>
    </source>
</evidence>
<organism evidence="3 4">
    <name type="scientific">Aureobasidium uvarum</name>
    <dbReference type="NCBI Taxonomy" id="2773716"/>
    <lineage>
        <taxon>Eukaryota</taxon>
        <taxon>Fungi</taxon>
        <taxon>Dikarya</taxon>
        <taxon>Ascomycota</taxon>
        <taxon>Pezizomycotina</taxon>
        <taxon>Dothideomycetes</taxon>
        <taxon>Dothideomycetidae</taxon>
        <taxon>Dothideales</taxon>
        <taxon>Saccotheciaceae</taxon>
        <taxon>Aureobasidium</taxon>
    </lineage>
</organism>
<keyword evidence="4" id="KW-1185">Reference proteome</keyword>
<accession>A0A9N8PQU7</accession>
<reference evidence="3" key="1">
    <citation type="submission" date="2020-06" db="EMBL/GenBank/DDBJ databases">
        <authorList>
            <person name="Onetto C."/>
        </authorList>
    </citation>
    <scope>NUCLEOTIDE SEQUENCE</scope>
</reference>
<dbReference type="Pfam" id="PF22041">
    <property type="entry name" value="GST_C_7"/>
    <property type="match status" value="1"/>
</dbReference>
<protein>
    <recommendedName>
        <fullName evidence="5">GST N-terminal domain-containing protein</fullName>
    </recommendedName>
</protein>
<name>A0A9N8PQU7_9PEZI</name>
<comment type="caution">
    <text evidence="3">The sequence shown here is derived from an EMBL/GenBank/DDBJ whole genome shotgun (WGS) entry which is preliminary data.</text>
</comment>
<evidence type="ECO:0000313" key="4">
    <source>
        <dbReference type="Proteomes" id="UP000745764"/>
    </source>
</evidence>
<feature type="domain" description="Glutathione S-transferase UstS-like C-terminal" evidence="2">
    <location>
        <begin position="182"/>
        <end position="268"/>
    </location>
</feature>
<dbReference type="OrthoDB" id="4951845at2759"/>
<dbReference type="Proteomes" id="UP000745764">
    <property type="component" value="Unassembled WGS sequence"/>
</dbReference>
<sequence length="279" mass="31001">MSSAPSKPIVFYDIAFKEPRQETNSAPNPWKTRLALNFKSLPYVTTWVPLSDVEKVRRSLQVPACRKFGDGTDYYTLPVITDPNNDDAVGDSFHIAVYLQKTYPDSGADLFPEQKLDYVFAADEASMVPLTDVRGGEYDEYAQFNMSVDAVFTAHVILMVQGMPLTTAGEQVFVKRAGVDSFAAFACEGDQRMQVLTSFESKLEGLAEVFKRDASGPFVLGAKASYADLIVGAWLRMAKTSLKSTEWEALRGWHGGVFGRLHDALDRYAHTDRGREAEL</sequence>
<dbReference type="InterPro" id="IPR004045">
    <property type="entry name" value="Glutathione_S-Trfase_N"/>
</dbReference>
<feature type="domain" description="GST N-terminal" evidence="1">
    <location>
        <begin position="27"/>
        <end position="101"/>
    </location>
</feature>
<gene>
    <name evidence="3" type="ORF">AWRI4620_LOCUS1587</name>
</gene>
<evidence type="ECO:0000313" key="3">
    <source>
        <dbReference type="EMBL" id="CAD0107332.1"/>
    </source>
</evidence>
<dbReference type="SUPFAM" id="SSF52833">
    <property type="entry name" value="Thioredoxin-like"/>
    <property type="match status" value="1"/>
</dbReference>
<dbReference type="Pfam" id="PF13409">
    <property type="entry name" value="GST_N_2"/>
    <property type="match status" value="1"/>
</dbReference>
<dbReference type="Gene3D" id="3.40.30.10">
    <property type="entry name" value="Glutaredoxin"/>
    <property type="match status" value="1"/>
</dbReference>